<accession>A0A1A8XWB4</accession>
<keyword evidence="2" id="KW-1185">Reference proteome</keyword>
<name>A0A1A8XWB4_9PROT</name>
<dbReference type="EMBL" id="FLQX01000144">
    <property type="protein sequence ID" value="SBT08902.1"/>
    <property type="molecule type" value="Genomic_DNA"/>
</dbReference>
<evidence type="ECO:0000313" key="2">
    <source>
        <dbReference type="Proteomes" id="UP000199169"/>
    </source>
</evidence>
<dbReference type="STRING" id="1860102.ACCAA_650023"/>
<dbReference type="Proteomes" id="UP000199169">
    <property type="component" value="Unassembled WGS sequence"/>
</dbReference>
<organism evidence="1 2">
    <name type="scientific">Candidatus Accumulibacter aalborgensis</name>
    <dbReference type="NCBI Taxonomy" id="1860102"/>
    <lineage>
        <taxon>Bacteria</taxon>
        <taxon>Pseudomonadati</taxon>
        <taxon>Pseudomonadota</taxon>
        <taxon>Betaproteobacteria</taxon>
        <taxon>Candidatus Accumulibacter</taxon>
    </lineage>
</organism>
<proteinExistence type="predicted"/>
<reference evidence="1 2" key="1">
    <citation type="submission" date="2016-06" db="EMBL/GenBank/DDBJ databases">
        <authorList>
            <person name="Kjaerup R.B."/>
            <person name="Dalgaard T.S."/>
            <person name="Juul-Madsen H.R."/>
        </authorList>
    </citation>
    <scope>NUCLEOTIDE SEQUENCE [LARGE SCALE GENOMIC DNA]</scope>
    <source>
        <strain evidence="1">3</strain>
    </source>
</reference>
<gene>
    <name evidence="1" type="ORF">ACCAA_650023</name>
</gene>
<evidence type="ECO:0000313" key="1">
    <source>
        <dbReference type="EMBL" id="SBT08902.1"/>
    </source>
</evidence>
<sequence length="61" mass="6589">MARIPSPKAALVPGRQGGVRSWLAHFGRLPDIRQFLVHVPDVAKDAPGNGQFGRRSSTTLP</sequence>
<protein>
    <submittedName>
        <fullName evidence="1">Uncharacterized protein</fullName>
    </submittedName>
</protein>
<dbReference type="AlphaFoldDB" id="A0A1A8XWB4"/>